<comment type="caution">
    <text evidence="2">The sequence shown here is derived from an EMBL/GenBank/DDBJ whole genome shotgun (WGS) entry which is preliminary data.</text>
</comment>
<gene>
    <name evidence="2" type="ORF">PG996_010898</name>
</gene>
<dbReference type="EMBL" id="JAQQWM010000006">
    <property type="protein sequence ID" value="KAK8060968.1"/>
    <property type="molecule type" value="Genomic_DNA"/>
</dbReference>
<organism evidence="2 3">
    <name type="scientific">Apiospora saccharicola</name>
    <dbReference type="NCBI Taxonomy" id="335842"/>
    <lineage>
        <taxon>Eukaryota</taxon>
        <taxon>Fungi</taxon>
        <taxon>Dikarya</taxon>
        <taxon>Ascomycota</taxon>
        <taxon>Pezizomycotina</taxon>
        <taxon>Sordariomycetes</taxon>
        <taxon>Xylariomycetidae</taxon>
        <taxon>Amphisphaeriales</taxon>
        <taxon>Apiosporaceae</taxon>
        <taxon>Apiospora</taxon>
    </lineage>
</organism>
<accession>A0ABR1UPY4</accession>
<evidence type="ECO:0000313" key="3">
    <source>
        <dbReference type="Proteomes" id="UP001446871"/>
    </source>
</evidence>
<dbReference type="Proteomes" id="UP001446871">
    <property type="component" value="Unassembled WGS sequence"/>
</dbReference>
<evidence type="ECO:0000256" key="1">
    <source>
        <dbReference type="SAM" id="MobiDB-lite"/>
    </source>
</evidence>
<feature type="compositionally biased region" description="Basic and acidic residues" evidence="1">
    <location>
        <begin position="105"/>
        <end position="115"/>
    </location>
</feature>
<protein>
    <submittedName>
        <fullName evidence="2">Uncharacterized protein</fullName>
    </submittedName>
</protein>
<name>A0ABR1UPY4_9PEZI</name>
<feature type="region of interest" description="Disordered" evidence="1">
    <location>
        <begin position="101"/>
        <end position="124"/>
    </location>
</feature>
<evidence type="ECO:0000313" key="2">
    <source>
        <dbReference type="EMBL" id="KAK8060968.1"/>
    </source>
</evidence>
<reference evidence="2 3" key="1">
    <citation type="submission" date="2023-01" db="EMBL/GenBank/DDBJ databases">
        <title>Analysis of 21 Apiospora genomes using comparative genomics revels a genus with tremendous synthesis potential of carbohydrate active enzymes and secondary metabolites.</title>
        <authorList>
            <person name="Sorensen T."/>
        </authorList>
    </citation>
    <scope>NUCLEOTIDE SEQUENCE [LARGE SCALE GENOMIC DNA]</scope>
    <source>
        <strain evidence="2 3">CBS 83171</strain>
    </source>
</reference>
<proteinExistence type="predicted"/>
<keyword evidence="3" id="KW-1185">Reference proteome</keyword>
<sequence>MTIGLEGQNGARLLTGVRVGEVQRDGDIGCMLAADEGRVLQGVMNTRGQEFQLDADEGGLDSGATLELTDGIPDVSELAQGVDVLLALEVGQVNVQQRAHQRRLGGAERVEDRVAQLRSSEQAE</sequence>